<comment type="caution">
    <text evidence="8">The sequence shown here is derived from an EMBL/GenBank/DDBJ whole genome shotgun (WGS) entry which is preliminary data.</text>
</comment>
<evidence type="ECO:0000313" key="9">
    <source>
        <dbReference type="Proteomes" id="UP000321513"/>
    </source>
</evidence>
<dbReference type="Pfam" id="PF07980">
    <property type="entry name" value="SusD_RagB"/>
    <property type="match status" value="1"/>
</dbReference>
<accession>A0A512B754</accession>
<protein>
    <submittedName>
        <fullName evidence="8">Membrane protein</fullName>
    </submittedName>
</protein>
<evidence type="ECO:0000259" key="6">
    <source>
        <dbReference type="Pfam" id="PF07980"/>
    </source>
</evidence>
<comment type="similarity">
    <text evidence="2">Belongs to the SusD family.</text>
</comment>
<dbReference type="AlphaFoldDB" id="A0A512B754"/>
<dbReference type="Gene3D" id="1.25.40.390">
    <property type="match status" value="1"/>
</dbReference>
<evidence type="ECO:0000256" key="4">
    <source>
        <dbReference type="ARBA" id="ARBA00023136"/>
    </source>
</evidence>
<evidence type="ECO:0000256" key="1">
    <source>
        <dbReference type="ARBA" id="ARBA00004442"/>
    </source>
</evidence>
<dbReference type="Proteomes" id="UP000321513">
    <property type="component" value="Unassembled WGS sequence"/>
</dbReference>
<organism evidence="8 9">
    <name type="scientific">Segetibacter aerophilus</name>
    <dbReference type="NCBI Taxonomy" id="670293"/>
    <lineage>
        <taxon>Bacteria</taxon>
        <taxon>Pseudomonadati</taxon>
        <taxon>Bacteroidota</taxon>
        <taxon>Chitinophagia</taxon>
        <taxon>Chitinophagales</taxon>
        <taxon>Chitinophagaceae</taxon>
        <taxon>Segetibacter</taxon>
    </lineage>
</organism>
<proteinExistence type="inferred from homology"/>
<sequence>MKRNILILLIALLTGLGSCKKDSEFLNITPTSILNNEQAFSDPAQVVSILANLYTRQADFSSFNSGWTSFADFGESFPSDAGSYGIVQSNQWNYDAWNSYNYGYIRELNLFIQRDSAAKTLSAPDKARFMAEGRFLRANYYFEMAKRMGGVPLILEPLLYDFSGDPTYLQRPRAKESEVYDFVISEAEAIKNLLPATANEKSRATRGAALAMEARAALYAGSIAKYGANTPLVSLPGAEVGIPFSKGNEYYVIALRAAKEIIDGKDGYALYQRKADLAENFAQLFLDKDNTNTESILIEDYKVKTSKVHGFTTNNQPFSSGEESANGDAGRLNPSLNLVESFEKLDNTYAPLPYRDASGNPIYYNNPIDIFAGRDARLAGTVMLPGSSFKGQPLDIWAGYKLADGSVLTNQDASKLVPLPGTTTPVQVLGKDGPYDGNEKRTQSGFYLRKYLDPTPGAGSRGTNSGVAFIRYRYAEVLLNAAEAAFELGQTADAAKYMNMVRARAGLTIPLTAADVTFNKIVHERRVELAFEGHYLFDMKRWRLAHIVWDGQQMTVSDLLSNIGVATKRNTQPYGFWPYKYYNPGNPNNGKWLYDIVLPSKVTGTLRFRLGNYYSQISDAITSANPKIVKQPNQ</sequence>
<comment type="subcellular location">
    <subcellularLocation>
        <location evidence="1">Cell outer membrane</location>
    </subcellularLocation>
</comment>
<keyword evidence="4" id="KW-0472">Membrane</keyword>
<dbReference type="SUPFAM" id="SSF48452">
    <property type="entry name" value="TPR-like"/>
    <property type="match status" value="1"/>
</dbReference>
<dbReference type="InterPro" id="IPR033985">
    <property type="entry name" value="SusD-like_N"/>
</dbReference>
<feature type="domain" description="SusD-like N-terminal" evidence="7">
    <location>
        <begin position="89"/>
        <end position="217"/>
    </location>
</feature>
<keyword evidence="9" id="KW-1185">Reference proteome</keyword>
<dbReference type="PROSITE" id="PS51257">
    <property type="entry name" value="PROKAR_LIPOPROTEIN"/>
    <property type="match status" value="1"/>
</dbReference>
<dbReference type="InterPro" id="IPR011990">
    <property type="entry name" value="TPR-like_helical_dom_sf"/>
</dbReference>
<dbReference type="OrthoDB" id="5694214at2"/>
<keyword evidence="3" id="KW-0732">Signal</keyword>
<reference evidence="8 9" key="1">
    <citation type="submission" date="2019-07" db="EMBL/GenBank/DDBJ databases">
        <title>Whole genome shotgun sequence of Segetibacter aerophilus NBRC 106135.</title>
        <authorList>
            <person name="Hosoyama A."/>
            <person name="Uohara A."/>
            <person name="Ohji S."/>
            <person name="Ichikawa N."/>
        </authorList>
    </citation>
    <scope>NUCLEOTIDE SEQUENCE [LARGE SCALE GENOMIC DNA]</scope>
    <source>
        <strain evidence="8 9">NBRC 106135</strain>
    </source>
</reference>
<evidence type="ECO:0000256" key="5">
    <source>
        <dbReference type="ARBA" id="ARBA00023237"/>
    </source>
</evidence>
<gene>
    <name evidence="8" type="ORF">SAE01_02850</name>
</gene>
<dbReference type="InterPro" id="IPR012944">
    <property type="entry name" value="SusD_RagB_dom"/>
</dbReference>
<keyword evidence="5" id="KW-0998">Cell outer membrane</keyword>
<feature type="domain" description="RagB/SusD" evidence="6">
    <location>
        <begin position="293"/>
        <end position="632"/>
    </location>
</feature>
<evidence type="ECO:0000259" key="7">
    <source>
        <dbReference type="Pfam" id="PF14322"/>
    </source>
</evidence>
<evidence type="ECO:0000256" key="2">
    <source>
        <dbReference type="ARBA" id="ARBA00006275"/>
    </source>
</evidence>
<dbReference type="EMBL" id="BJYT01000001">
    <property type="protein sequence ID" value="GEO07789.1"/>
    <property type="molecule type" value="Genomic_DNA"/>
</dbReference>
<evidence type="ECO:0000256" key="3">
    <source>
        <dbReference type="ARBA" id="ARBA00022729"/>
    </source>
</evidence>
<dbReference type="GO" id="GO:0009279">
    <property type="term" value="C:cell outer membrane"/>
    <property type="evidence" value="ECO:0007669"/>
    <property type="project" value="UniProtKB-SubCell"/>
</dbReference>
<name>A0A512B754_9BACT</name>
<evidence type="ECO:0000313" key="8">
    <source>
        <dbReference type="EMBL" id="GEO07789.1"/>
    </source>
</evidence>
<dbReference type="Pfam" id="PF14322">
    <property type="entry name" value="SusD-like_3"/>
    <property type="match status" value="1"/>
</dbReference>
<dbReference type="RefSeq" id="WP_147201747.1">
    <property type="nucleotide sequence ID" value="NZ_BJYT01000001.1"/>
</dbReference>